<dbReference type="InterPro" id="IPR036890">
    <property type="entry name" value="HATPase_C_sf"/>
</dbReference>
<keyword evidence="3" id="KW-0597">Phosphoprotein</keyword>
<dbReference type="GO" id="GO:0016020">
    <property type="term" value="C:membrane"/>
    <property type="evidence" value="ECO:0007669"/>
    <property type="project" value="InterPro"/>
</dbReference>
<dbReference type="EC" id="2.7.13.3" evidence="2"/>
<evidence type="ECO:0000259" key="10">
    <source>
        <dbReference type="Pfam" id="PF07730"/>
    </source>
</evidence>
<evidence type="ECO:0000256" key="6">
    <source>
        <dbReference type="ARBA" id="ARBA00022777"/>
    </source>
</evidence>
<feature type="transmembrane region" description="Helical" evidence="9">
    <location>
        <begin position="148"/>
        <end position="167"/>
    </location>
</feature>
<dbReference type="InterPro" id="IPR011712">
    <property type="entry name" value="Sig_transdc_His_kin_sub3_dim/P"/>
</dbReference>
<dbReference type="Proteomes" id="UP000239494">
    <property type="component" value="Unassembled WGS sequence"/>
</dbReference>
<keyword evidence="9" id="KW-0472">Membrane</keyword>
<name>A0A2T0SE02_9PSEU</name>
<dbReference type="Gene3D" id="1.20.5.1930">
    <property type="match status" value="1"/>
</dbReference>
<evidence type="ECO:0000256" key="3">
    <source>
        <dbReference type="ARBA" id="ARBA00022553"/>
    </source>
</evidence>
<evidence type="ECO:0000256" key="8">
    <source>
        <dbReference type="ARBA" id="ARBA00023012"/>
    </source>
</evidence>
<accession>A0A2T0SE02</accession>
<evidence type="ECO:0000256" key="9">
    <source>
        <dbReference type="SAM" id="Phobius"/>
    </source>
</evidence>
<keyword evidence="6 11" id="KW-0418">Kinase</keyword>
<keyword evidence="9" id="KW-0812">Transmembrane</keyword>
<feature type="domain" description="Signal transduction histidine kinase subgroup 3 dimerisation and phosphoacceptor" evidence="10">
    <location>
        <begin position="203"/>
        <end position="267"/>
    </location>
</feature>
<keyword evidence="4" id="KW-0808">Transferase</keyword>
<comment type="caution">
    <text evidence="11">The sequence shown here is derived from an EMBL/GenBank/DDBJ whole genome shotgun (WGS) entry which is preliminary data.</text>
</comment>
<evidence type="ECO:0000256" key="1">
    <source>
        <dbReference type="ARBA" id="ARBA00000085"/>
    </source>
</evidence>
<protein>
    <recommendedName>
        <fullName evidence="2">histidine kinase</fullName>
        <ecNumber evidence="2">2.7.13.3</ecNumber>
    </recommendedName>
</protein>
<comment type="catalytic activity">
    <reaction evidence="1">
        <text>ATP + protein L-histidine = ADP + protein N-phospho-L-histidine.</text>
        <dbReference type="EC" id="2.7.13.3"/>
    </reaction>
</comment>
<keyword evidence="5" id="KW-0547">Nucleotide-binding</keyword>
<dbReference type="EMBL" id="PVTF01000022">
    <property type="protein sequence ID" value="PRY31655.1"/>
    <property type="molecule type" value="Genomic_DNA"/>
</dbReference>
<evidence type="ECO:0000256" key="2">
    <source>
        <dbReference type="ARBA" id="ARBA00012438"/>
    </source>
</evidence>
<evidence type="ECO:0000256" key="7">
    <source>
        <dbReference type="ARBA" id="ARBA00022840"/>
    </source>
</evidence>
<dbReference type="InterPro" id="IPR050482">
    <property type="entry name" value="Sensor_HK_TwoCompSys"/>
</dbReference>
<keyword evidence="7" id="KW-0067">ATP-binding</keyword>
<keyword evidence="8" id="KW-0902">Two-component regulatory system</keyword>
<dbReference type="Pfam" id="PF07730">
    <property type="entry name" value="HisKA_3"/>
    <property type="match status" value="1"/>
</dbReference>
<keyword evidence="9" id="KW-1133">Transmembrane helix</keyword>
<sequence length="411" mass="43343">MRGGWWRRIAAVMGGLMRSDDPMLSLTRQTLLVALVCVVADVSHFLLRATGPLTALQWACVGAIAVVDLALAGPARLSGVVAVAHAVVQAGIPVLLDRPLKCCSNEAGMMIAGYRAGAWLLGPPAFAALGALLAGVVGAYLAVNHGLANPRVLLVGGLTTALLPWMVGRYTSAHRNYLAELDQRSERERRDAQEALANALAAERSSIARDLHDVIAHHVSAINLHAGAARLGLEPGNDRLATSLSAVETASRAAMVDLRHLLDLLHGDDTDGTRQPGLDNLDELFDGVRAAGIPARFTTSGVPCELPESLGVTVYRIVQEMLTNALRHGDPSGVDVELAYRTTSLALTTTNRMPDAVVPRPGGGHPDGGHRRGLEGIRNRARLFAGVTTCGLEADGRTWRTAVAFPLEAGA</sequence>
<reference evidence="11 12" key="1">
    <citation type="submission" date="2018-03" db="EMBL/GenBank/DDBJ databases">
        <title>Genomic Encyclopedia of Archaeal and Bacterial Type Strains, Phase II (KMG-II): from individual species to whole genera.</title>
        <authorList>
            <person name="Goeker M."/>
        </authorList>
    </citation>
    <scope>NUCLEOTIDE SEQUENCE [LARGE SCALE GENOMIC DNA]</scope>
    <source>
        <strain evidence="11 12">DSM 44720</strain>
    </source>
</reference>
<dbReference type="PANTHER" id="PTHR24421">
    <property type="entry name" value="NITRATE/NITRITE SENSOR PROTEIN NARX-RELATED"/>
    <property type="match status" value="1"/>
</dbReference>
<evidence type="ECO:0000313" key="12">
    <source>
        <dbReference type="Proteomes" id="UP000239494"/>
    </source>
</evidence>
<evidence type="ECO:0000256" key="5">
    <source>
        <dbReference type="ARBA" id="ARBA00022741"/>
    </source>
</evidence>
<organism evidence="11 12">
    <name type="scientific">Umezawaea tangerina</name>
    <dbReference type="NCBI Taxonomy" id="84725"/>
    <lineage>
        <taxon>Bacteria</taxon>
        <taxon>Bacillati</taxon>
        <taxon>Actinomycetota</taxon>
        <taxon>Actinomycetes</taxon>
        <taxon>Pseudonocardiales</taxon>
        <taxon>Pseudonocardiaceae</taxon>
        <taxon>Umezawaea</taxon>
    </lineage>
</organism>
<dbReference type="AlphaFoldDB" id="A0A2T0SE02"/>
<gene>
    <name evidence="11" type="ORF">CLV43_12261</name>
</gene>
<evidence type="ECO:0000313" key="11">
    <source>
        <dbReference type="EMBL" id="PRY31655.1"/>
    </source>
</evidence>
<dbReference type="Gene3D" id="3.30.565.10">
    <property type="entry name" value="Histidine kinase-like ATPase, C-terminal domain"/>
    <property type="match status" value="1"/>
</dbReference>
<keyword evidence="12" id="KW-1185">Reference proteome</keyword>
<feature type="transmembrane region" description="Helical" evidence="9">
    <location>
        <begin position="117"/>
        <end position="142"/>
    </location>
</feature>
<dbReference type="GO" id="GO:0000155">
    <property type="term" value="F:phosphorelay sensor kinase activity"/>
    <property type="evidence" value="ECO:0007669"/>
    <property type="project" value="InterPro"/>
</dbReference>
<proteinExistence type="predicted"/>
<dbReference type="PANTHER" id="PTHR24421:SF10">
    <property type="entry name" value="NITRATE_NITRITE SENSOR PROTEIN NARQ"/>
    <property type="match status" value="1"/>
</dbReference>
<dbReference type="GO" id="GO:0046983">
    <property type="term" value="F:protein dimerization activity"/>
    <property type="evidence" value="ECO:0007669"/>
    <property type="project" value="InterPro"/>
</dbReference>
<evidence type="ECO:0000256" key="4">
    <source>
        <dbReference type="ARBA" id="ARBA00022679"/>
    </source>
</evidence>
<dbReference type="GO" id="GO:0005524">
    <property type="term" value="F:ATP binding"/>
    <property type="evidence" value="ECO:0007669"/>
    <property type="project" value="UniProtKB-KW"/>
</dbReference>